<accession>A0A7N2KTM5</accession>
<dbReference type="PANTHER" id="PTHR45642:SF150">
    <property type="entry name" value="GDSL ESTERASE_LIPASE EXL3"/>
    <property type="match status" value="1"/>
</dbReference>
<evidence type="ECO:0000313" key="3">
    <source>
        <dbReference type="EnsemblPlants" id="QL02p014755:mrna"/>
    </source>
</evidence>
<dbReference type="KEGG" id="qlo:115974654"/>
<dbReference type="PANTHER" id="PTHR45642">
    <property type="entry name" value="GDSL ESTERASE/LIPASE EXL3"/>
    <property type="match status" value="1"/>
</dbReference>
<dbReference type="SUPFAM" id="SSF52266">
    <property type="entry name" value="SGNH hydrolase"/>
    <property type="match status" value="1"/>
</dbReference>
<dbReference type="OrthoDB" id="1600564at2759"/>
<gene>
    <name evidence="3" type="primary">LOC115974654</name>
</gene>
<dbReference type="InParanoid" id="A0A7N2KTM5"/>
<reference evidence="3" key="2">
    <citation type="submission" date="2021-01" db="UniProtKB">
        <authorList>
            <consortium name="EnsemblPlants"/>
        </authorList>
    </citation>
    <scope>IDENTIFICATION</scope>
</reference>
<dbReference type="Proteomes" id="UP000594261">
    <property type="component" value="Chromosome 2"/>
</dbReference>
<dbReference type="Gramene" id="QL02p014755:mrna">
    <property type="protein sequence ID" value="QL02p014755:mrna"/>
    <property type="gene ID" value="QL02p014755"/>
</dbReference>
<dbReference type="EnsemblPlants" id="QL02p014755:mrna">
    <property type="protein sequence ID" value="QL02p014755:mrna"/>
    <property type="gene ID" value="QL02p014755"/>
</dbReference>
<name>A0A7N2KTM5_QUELO</name>
<proteinExistence type="inferred from homology"/>
<keyword evidence="2" id="KW-0812">Transmembrane</keyword>
<evidence type="ECO:0000313" key="4">
    <source>
        <dbReference type="Proteomes" id="UP000594261"/>
    </source>
</evidence>
<dbReference type="RefSeq" id="XP_030950958.1">
    <property type="nucleotide sequence ID" value="XM_031095098.1"/>
</dbReference>
<feature type="transmembrane region" description="Helical" evidence="2">
    <location>
        <begin position="12"/>
        <end position="31"/>
    </location>
</feature>
<dbReference type="Pfam" id="PF00657">
    <property type="entry name" value="Lipase_GDSL"/>
    <property type="match status" value="1"/>
</dbReference>
<dbReference type="CDD" id="cd01837">
    <property type="entry name" value="SGNH_plant_lipase_like"/>
    <property type="match status" value="1"/>
</dbReference>
<protein>
    <recommendedName>
        <fullName evidence="5">GDSL esterase/lipase EXL3</fullName>
    </recommendedName>
</protein>
<reference evidence="4" key="1">
    <citation type="journal article" date="2016" name="G3 (Bethesda)">
        <title>First Draft Assembly and Annotation of the Genome of a California Endemic Oak Quercus lobata Nee (Fagaceae).</title>
        <authorList>
            <person name="Sork V.L."/>
            <person name="Fitz-Gibbon S.T."/>
            <person name="Puiu D."/>
            <person name="Crepeau M."/>
            <person name="Gugger P.F."/>
            <person name="Sherman R."/>
            <person name="Stevens K."/>
            <person name="Langley C.H."/>
            <person name="Pellegrini M."/>
            <person name="Salzberg S.L."/>
        </authorList>
    </citation>
    <scope>NUCLEOTIDE SEQUENCE [LARGE SCALE GENOMIC DNA]</scope>
    <source>
        <strain evidence="4">cv. SW786</strain>
    </source>
</reference>
<dbReference type="Gene3D" id="3.40.50.1110">
    <property type="entry name" value="SGNH hydrolase"/>
    <property type="match status" value="1"/>
</dbReference>
<dbReference type="AlphaFoldDB" id="A0A7N2KTM5"/>
<dbReference type="OMA" id="FIAYHTA"/>
<comment type="similarity">
    <text evidence="1">Belongs to the 'GDSL' lipolytic enzyme family.</text>
</comment>
<dbReference type="FunCoup" id="A0A7N2KTM5">
    <property type="interactions" value="129"/>
</dbReference>
<evidence type="ECO:0000256" key="2">
    <source>
        <dbReference type="SAM" id="Phobius"/>
    </source>
</evidence>
<dbReference type="GeneID" id="115974654"/>
<dbReference type="InterPro" id="IPR035669">
    <property type="entry name" value="SGNH_plant_lipase-like"/>
</dbReference>
<keyword evidence="4" id="KW-1185">Reference proteome</keyword>
<evidence type="ECO:0008006" key="5">
    <source>
        <dbReference type="Google" id="ProtNLM"/>
    </source>
</evidence>
<sequence length="365" mass="40491">MQSLFVNSHPCSILLFNFILLVLFYNTTAVIKLPPNETYPAIFVFGDSTVDTGNNNNRITPSRANYRPYGNDFKGKVATGRFSNGKVPSDMIAAELEIKELLPAYLDPNLQPQDLITGVCFASGGSGYDPLTPKLALTWSMSDQLGMLKEYIVRLQGIVGANRTNFILTRSLYLISLSSCDIANVYFGPTSRRYEYDFASYTDLMLKYATQFLKELYSLGARRIGVLGAPPIGCVPSQRTVAGGLHRKCGEGHNQLAMLFNAKLTTLLDSLNKDMPDSRMVYLDIYNPLLDLIEHPEKNGFKIAEKGCCGTGIIEVAPICNPASAICTDVNDYVFWDSFHPTERAYKIITSQVLKNDGNRLFGHQ</sequence>
<dbReference type="InterPro" id="IPR036514">
    <property type="entry name" value="SGNH_hydro_sf"/>
</dbReference>
<evidence type="ECO:0000256" key="1">
    <source>
        <dbReference type="ARBA" id="ARBA00008668"/>
    </source>
</evidence>
<keyword evidence="2" id="KW-0472">Membrane</keyword>
<dbReference type="InterPro" id="IPR001087">
    <property type="entry name" value="GDSL"/>
</dbReference>
<dbReference type="FunFam" id="3.40.50.1110:FF:000003">
    <property type="entry name" value="GDSL esterase/lipase APG"/>
    <property type="match status" value="1"/>
</dbReference>
<dbReference type="InterPro" id="IPR050592">
    <property type="entry name" value="GDSL_lipolytic_enzyme"/>
</dbReference>
<organism evidence="3 4">
    <name type="scientific">Quercus lobata</name>
    <name type="common">Valley oak</name>
    <dbReference type="NCBI Taxonomy" id="97700"/>
    <lineage>
        <taxon>Eukaryota</taxon>
        <taxon>Viridiplantae</taxon>
        <taxon>Streptophyta</taxon>
        <taxon>Embryophyta</taxon>
        <taxon>Tracheophyta</taxon>
        <taxon>Spermatophyta</taxon>
        <taxon>Magnoliopsida</taxon>
        <taxon>eudicotyledons</taxon>
        <taxon>Gunneridae</taxon>
        <taxon>Pentapetalae</taxon>
        <taxon>rosids</taxon>
        <taxon>fabids</taxon>
        <taxon>Fagales</taxon>
        <taxon>Fagaceae</taxon>
        <taxon>Quercus</taxon>
    </lineage>
</organism>
<keyword evidence="2" id="KW-1133">Transmembrane helix</keyword>
<dbReference type="GO" id="GO:0016788">
    <property type="term" value="F:hydrolase activity, acting on ester bonds"/>
    <property type="evidence" value="ECO:0007669"/>
    <property type="project" value="InterPro"/>
</dbReference>